<accession>A0A9Q6ZGU1</accession>
<name>A0A9Q6ZGU1_MYROD</name>
<dbReference type="GeneID" id="93527086"/>
<dbReference type="Proteomes" id="UP000596202">
    <property type="component" value="Chromosome"/>
</dbReference>
<reference evidence="2 3" key="1">
    <citation type="submission" date="2021-01" db="EMBL/GenBank/DDBJ databases">
        <title>FDA dAtabase for Regulatory Grade micrObial Sequences (FDA-ARGOS): Supporting development and validation of Infectious Disease Dx tests.</title>
        <authorList>
            <person name="Sproer C."/>
            <person name="Gronow S."/>
            <person name="Severitt S."/>
            <person name="Schroder I."/>
            <person name="Tallon L."/>
            <person name="Sadzewicz L."/>
            <person name="Zhao X."/>
            <person name="Boylan J."/>
            <person name="Ott S."/>
            <person name="Bowen H."/>
            <person name="Vavikolanu K."/>
            <person name="Mehta A."/>
            <person name="Aluvathingal J."/>
            <person name="Nadendla S."/>
            <person name="Lowell S."/>
            <person name="Myers T."/>
            <person name="Yan Y."/>
            <person name="Sichtig H."/>
        </authorList>
    </citation>
    <scope>NUCLEOTIDE SEQUENCE [LARGE SCALE GENOMIC DNA]</scope>
    <source>
        <strain evidence="2 3">FDAARGOS_1131</strain>
    </source>
</reference>
<feature type="chain" id="PRO_5040486736" evidence="1">
    <location>
        <begin position="20"/>
        <end position="152"/>
    </location>
</feature>
<dbReference type="EMBL" id="CP068108">
    <property type="protein sequence ID" value="QQU01195.1"/>
    <property type="molecule type" value="Genomic_DNA"/>
</dbReference>
<gene>
    <name evidence="2" type="ORF">I6I88_05440</name>
</gene>
<evidence type="ECO:0000256" key="1">
    <source>
        <dbReference type="SAM" id="SignalP"/>
    </source>
</evidence>
<proteinExistence type="predicted"/>
<dbReference type="AlphaFoldDB" id="A0A9Q6ZGU1"/>
<organism evidence="2 3">
    <name type="scientific">Myroides odoratus</name>
    <name type="common">Flavobacterium odoratum</name>
    <dbReference type="NCBI Taxonomy" id="256"/>
    <lineage>
        <taxon>Bacteria</taxon>
        <taxon>Pseudomonadati</taxon>
        <taxon>Bacteroidota</taxon>
        <taxon>Flavobacteriia</taxon>
        <taxon>Flavobacteriales</taxon>
        <taxon>Flavobacteriaceae</taxon>
        <taxon>Myroides</taxon>
    </lineage>
</organism>
<sequence>MNKICFSLLLSFLSMLCFSQEPTAFNFDSYRTIHTDFVLDLTQESNIIHDREADHTIIVLAKQDEMHLGYFHFKLDKAIDSTKTYKKKLPYTHFVQNLKQEIAHKNEYLKKKKIKKAVSFDNLIYTPVLLKLKNNKETKYYSSQMEYQEVVL</sequence>
<feature type="signal peptide" evidence="1">
    <location>
        <begin position="1"/>
        <end position="19"/>
    </location>
</feature>
<keyword evidence="1" id="KW-0732">Signal</keyword>
<protein>
    <submittedName>
        <fullName evidence="2">Uncharacterized protein</fullName>
    </submittedName>
</protein>
<evidence type="ECO:0000313" key="3">
    <source>
        <dbReference type="Proteomes" id="UP000596202"/>
    </source>
</evidence>
<dbReference type="RefSeq" id="WP_002991555.1">
    <property type="nucleotide sequence ID" value="NZ_CP068108.1"/>
</dbReference>
<evidence type="ECO:0000313" key="2">
    <source>
        <dbReference type="EMBL" id="QQU01195.1"/>
    </source>
</evidence>
<dbReference type="OrthoDB" id="9951129at2"/>